<dbReference type="GO" id="GO:0006367">
    <property type="term" value="P:transcription initiation at RNA polymerase II promoter"/>
    <property type="evidence" value="ECO:0007669"/>
    <property type="project" value="TreeGrafter"/>
</dbReference>
<keyword evidence="5 9" id="KW-0862">Zinc</keyword>
<gene>
    <name evidence="13" type="ORF">MNEG_12379</name>
</gene>
<dbReference type="GO" id="GO:0006283">
    <property type="term" value="P:transcription-coupled nucleotide-excision repair"/>
    <property type="evidence" value="ECO:0007669"/>
    <property type="project" value="TreeGrafter"/>
</dbReference>
<dbReference type="PANTHER" id="PTHR11239">
    <property type="entry name" value="DNA-DIRECTED RNA POLYMERASE"/>
    <property type="match status" value="1"/>
</dbReference>
<evidence type="ECO:0000256" key="11">
    <source>
        <dbReference type="RuleBase" id="RU003474"/>
    </source>
</evidence>
<dbReference type="CDD" id="cd10508">
    <property type="entry name" value="Zn-ribbon_RPB9"/>
    <property type="match status" value="1"/>
</dbReference>
<feature type="binding site" evidence="9">
    <location>
        <position position="119"/>
    </location>
    <ligand>
        <name>Zn(2+)</name>
        <dbReference type="ChEBI" id="CHEBI:29105"/>
        <label>2</label>
    </ligand>
</feature>
<evidence type="ECO:0000256" key="9">
    <source>
        <dbReference type="PIRSR" id="PIRSR005586-1"/>
    </source>
</evidence>
<keyword evidence="6 8" id="KW-0804">Transcription</keyword>
<feature type="domain" description="TFIIS-type" evidence="12">
    <location>
        <begin position="87"/>
        <end position="124"/>
    </location>
</feature>
<sequence length="127" mass="14568">MAQHGAAAAAAPRSRGLKFCPESNDLLYPRENRNTRRLEFFCKNCSHVEEAEPDDYCVHVARIKHDSKEQTVILQDVRADPTLPRTKDVECPDCHHREAVFFSQSSETGMVLYFNCCACGHRWREDV</sequence>
<dbReference type="SMART" id="SM00661">
    <property type="entry name" value="RPOL9"/>
    <property type="match status" value="1"/>
</dbReference>
<dbReference type="FunFam" id="2.20.25.10:FF:000004">
    <property type="entry name" value="DNA-directed RNA polymerase subunit"/>
    <property type="match status" value="1"/>
</dbReference>
<dbReference type="GeneID" id="25729735"/>
<dbReference type="GO" id="GO:0003899">
    <property type="term" value="F:DNA-directed RNA polymerase activity"/>
    <property type="evidence" value="ECO:0007669"/>
    <property type="project" value="InterPro"/>
</dbReference>
<dbReference type="AlphaFoldDB" id="A0A0D2KIH2"/>
<name>A0A0D2KIH2_9CHLO</name>
<dbReference type="SUPFAM" id="SSF57783">
    <property type="entry name" value="Zinc beta-ribbon"/>
    <property type="match status" value="2"/>
</dbReference>
<accession>A0A0D2KIH2</accession>
<dbReference type="InterPro" id="IPR001529">
    <property type="entry name" value="Zn_ribbon_RPB9"/>
</dbReference>
<dbReference type="EMBL" id="KK103435">
    <property type="protein sequence ID" value="KIY95583.1"/>
    <property type="molecule type" value="Genomic_DNA"/>
</dbReference>
<evidence type="ECO:0000256" key="4">
    <source>
        <dbReference type="ARBA" id="ARBA00022771"/>
    </source>
</evidence>
<dbReference type="PANTHER" id="PTHR11239:SF1">
    <property type="entry name" value="DNA-DIRECTED RNA POLYMERASE II SUBUNIT RPB9"/>
    <property type="match status" value="1"/>
</dbReference>
<evidence type="ECO:0000256" key="7">
    <source>
        <dbReference type="ARBA" id="ARBA00023242"/>
    </source>
</evidence>
<dbReference type="Proteomes" id="UP000054498">
    <property type="component" value="Unassembled WGS sequence"/>
</dbReference>
<evidence type="ECO:0000256" key="5">
    <source>
        <dbReference type="ARBA" id="ARBA00022833"/>
    </source>
</evidence>
<dbReference type="SMART" id="SM00440">
    <property type="entry name" value="ZnF_C2C2"/>
    <property type="match status" value="1"/>
</dbReference>
<dbReference type="Gene3D" id="2.20.25.10">
    <property type="match status" value="2"/>
</dbReference>
<keyword evidence="2 8" id="KW-0240">DNA-directed RNA polymerase</keyword>
<dbReference type="Pfam" id="PF01096">
    <property type="entry name" value="Zn_ribbon_TFIIS"/>
    <property type="match status" value="1"/>
</dbReference>
<evidence type="ECO:0000256" key="2">
    <source>
        <dbReference type="ARBA" id="ARBA00022478"/>
    </source>
</evidence>
<evidence type="ECO:0000256" key="6">
    <source>
        <dbReference type="ARBA" id="ARBA00023163"/>
    </source>
</evidence>
<evidence type="ECO:0000256" key="8">
    <source>
        <dbReference type="PIRNR" id="PIRNR005586"/>
    </source>
</evidence>
<evidence type="ECO:0000256" key="10">
    <source>
        <dbReference type="PROSITE-ProRule" id="PRU00472"/>
    </source>
</evidence>
<dbReference type="OrthoDB" id="282270at2759"/>
<dbReference type="PROSITE" id="PS51133">
    <property type="entry name" value="ZF_TFIIS_2"/>
    <property type="match status" value="1"/>
</dbReference>
<organism evidence="13 14">
    <name type="scientific">Monoraphidium neglectum</name>
    <dbReference type="NCBI Taxonomy" id="145388"/>
    <lineage>
        <taxon>Eukaryota</taxon>
        <taxon>Viridiplantae</taxon>
        <taxon>Chlorophyta</taxon>
        <taxon>core chlorophytes</taxon>
        <taxon>Chlorophyceae</taxon>
        <taxon>CS clade</taxon>
        <taxon>Sphaeropleales</taxon>
        <taxon>Selenastraceae</taxon>
        <taxon>Monoraphidium</taxon>
    </lineage>
</organism>
<feature type="binding site" evidence="9">
    <location>
        <position position="94"/>
    </location>
    <ligand>
        <name>Zn(2+)</name>
        <dbReference type="ChEBI" id="CHEBI:29105"/>
        <label>2</label>
    </ligand>
</feature>
<dbReference type="GO" id="GO:0003676">
    <property type="term" value="F:nucleic acid binding"/>
    <property type="evidence" value="ECO:0007669"/>
    <property type="project" value="InterPro"/>
</dbReference>
<dbReference type="GO" id="GO:0008270">
    <property type="term" value="F:zinc ion binding"/>
    <property type="evidence" value="ECO:0007669"/>
    <property type="project" value="UniProtKB-KW"/>
</dbReference>
<dbReference type="GO" id="GO:0001193">
    <property type="term" value="P:maintenance of transcriptional fidelity during transcription elongation by RNA polymerase II"/>
    <property type="evidence" value="ECO:0007669"/>
    <property type="project" value="TreeGrafter"/>
</dbReference>
<proteinExistence type="inferred from homology"/>
<dbReference type="InterPro" id="IPR034012">
    <property type="entry name" value="Zn_ribbon_RPB9_C"/>
</dbReference>
<reference evidence="13 14" key="1">
    <citation type="journal article" date="2013" name="BMC Genomics">
        <title>Reconstruction of the lipid metabolism for the microalga Monoraphidium neglectum from its genome sequence reveals characteristics suitable for biofuel production.</title>
        <authorList>
            <person name="Bogen C."/>
            <person name="Al-Dilaimi A."/>
            <person name="Albersmeier A."/>
            <person name="Wichmann J."/>
            <person name="Grundmann M."/>
            <person name="Rupp O."/>
            <person name="Lauersen K.J."/>
            <person name="Blifernez-Klassen O."/>
            <person name="Kalinowski J."/>
            <person name="Goesmann A."/>
            <person name="Mussgnug J.H."/>
            <person name="Kruse O."/>
        </authorList>
    </citation>
    <scope>NUCLEOTIDE SEQUENCE [LARGE SCALE GENOMIC DNA]</scope>
    <source>
        <strain evidence="13 14">SAG 48.87</strain>
    </source>
</reference>
<dbReference type="KEGG" id="mng:MNEG_12379"/>
<dbReference type="STRING" id="145388.A0A0D2KIH2"/>
<comment type="subcellular location">
    <subcellularLocation>
        <location evidence="1">Nucleus</location>
        <location evidence="1">Nucleolus</location>
    </subcellularLocation>
</comment>
<keyword evidence="14" id="KW-1185">Reference proteome</keyword>
<dbReference type="InterPro" id="IPR012164">
    <property type="entry name" value="Rpa12/Rpb9/Rpc10/TFS"/>
</dbReference>
<feature type="binding site" evidence="9">
    <location>
        <position position="42"/>
    </location>
    <ligand>
        <name>Zn(2+)</name>
        <dbReference type="ChEBI" id="CHEBI:29105"/>
        <label>1</label>
    </ligand>
</feature>
<dbReference type="GO" id="GO:0005730">
    <property type="term" value="C:nucleolus"/>
    <property type="evidence" value="ECO:0007669"/>
    <property type="project" value="UniProtKB-SubCell"/>
</dbReference>
<feature type="binding site" evidence="9">
    <location>
        <position position="45"/>
    </location>
    <ligand>
        <name>Zn(2+)</name>
        <dbReference type="ChEBI" id="CHEBI:29105"/>
        <label>1</label>
    </ligand>
</feature>
<evidence type="ECO:0000256" key="1">
    <source>
        <dbReference type="ARBA" id="ARBA00004604"/>
    </source>
</evidence>
<evidence type="ECO:0000313" key="13">
    <source>
        <dbReference type="EMBL" id="KIY95583.1"/>
    </source>
</evidence>
<feature type="binding site" evidence="9">
    <location>
        <position position="116"/>
    </location>
    <ligand>
        <name>Zn(2+)</name>
        <dbReference type="ChEBI" id="CHEBI:29105"/>
        <label>2</label>
    </ligand>
</feature>
<dbReference type="Pfam" id="PF02150">
    <property type="entry name" value="Zn_ribbon_RPB9"/>
    <property type="match status" value="1"/>
</dbReference>
<feature type="binding site" evidence="9">
    <location>
        <position position="20"/>
    </location>
    <ligand>
        <name>Zn(2+)</name>
        <dbReference type="ChEBI" id="CHEBI:29105"/>
        <label>1</label>
    </ligand>
</feature>
<keyword evidence="3 9" id="KW-0479">Metal-binding</keyword>
<comment type="function">
    <text evidence="8">DNA-dependent RNA polymerase catalyzes the transcription of DNA into RNA using the four ribonucleoside triphosphates as substrates.</text>
</comment>
<keyword evidence="4 10" id="KW-0863">Zinc-finger</keyword>
<evidence type="ECO:0000313" key="14">
    <source>
        <dbReference type="Proteomes" id="UP000054498"/>
    </source>
</evidence>
<comment type="similarity">
    <text evidence="8 11">Belongs to the archaeal rpoM/eukaryotic RPA12/RPB9/RPC11 RNA polymerase family.</text>
</comment>
<evidence type="ECO:0000259" key="12">
    <source>
        <dbReference type="PROSITE" id="PS51133"/>
    </source>
</evidence>
<protein>
    <recommendedName>
        <fullName evidence="8">DNA-directed RNA polymerase subunit</fullName>
    </recommendedName>
</protein>
<feature type="binding site" evidence="9">
    <location>
        <position position="91"/>
    </location>
    <ligand>
        <name>Zn(2+)</name>
        <dbReference type="ChEBI" id="CHEBI:29105"/>
        <label>2</label>
    </ligand>
</feature>
<evidence type="ECO:0000256" key="3">
    <source>
        <dbReference type="ARBA" id="ARBA00022723"/>
    </source>
</evidence>
<dbReference type="InterPro" id="IPR001222">
    <property type="entry name" value="Znf_TFIIS"/>
</dbReference>
<dbReference type="GO" id="GO:0005665">
    <property type="term" value="C:RNA polymerase II, core complex"/>
    <property type="evidence" value="ECO:0007669"/>
    <property type="project" value="TreeGrafter"/>
</dbReference>
<dbReference type="RefSeq" id="XP_013894603.1">
    <property type="nucleotide sequence ID" value="XM_014039149.1"/>
</dbReference>
<dbReference type="PIRSF" id="PIRSF005586">
    <property type="entry name" value="RNApol_RpoM"/>
    <property type="match status" value="1"/>
</dbReference>
<keyword evidence="7 8" id="KW-0539">Nucleus</keyword>